<sequence>MKPQERFDLIMKRQARFEWGQEYVPSTLAVPREAPKGSRISRLHSRKLGRTIHLLSNPEKVFAQLALFHPELFELHEQKMLWPVNTGHPLKGHPLTKGTFPPPLRGTMDIAREIGFKHHEIVVEDASGNRGWVPYPYQGDLLLFLFNCRGEPFAINWTVKDQAQEFRERRSTSAKTPVQQKKDRDHAELRGELERRYYASAGIRTVEVSRDLISPTIQANLDLLFGMHGLDFSLEPNLLQDFVGAVAEAVQVGKPVAYVAIEYGARWGFRDQFIAKIYQLIWDRKLQVDFSEPILIDRPLITGGCDLLQEFGSLFEEAAP</sequence>
<dbReference type="Proteomes" id="UP000050437">
    <property type="component" value="Unassembled WGS sequence"/>
</dbReference>
<gene>
    <name evidence="1" type="ORF">HB13667_03175</name>
</gene>
<organism evidence="1 2">
    <name type="scientific">Pseudomonas putida</name>
    <name type="common">Arthrobacter siderocapsulatus</name>
    <dbReference type="NCBI Taxonomy" id="303"/>
    <lineage>
        <taxon>Bacteria</taxon>
        <taxon>Pseudomonadati</taxon>
        <taxon>Pseudomonadota</taxon>
        <taxon>Gammaproteobacteria</taxon>
        <taxon>Pseudomonadales</taxon>
        <taxon>Pseudomonadaceae</taxon>
        <taxon>Pseudomonas</taxon>
    </lineage>
</organism>
<dbReference type="RefSeq" id="WP_054572060.1">
    <property type="nucleotide sequence ID" value="NZ_LKKS01000022.1"/>
</dbReference>
<dbReference type="InterPro" id="IPR011856">
    <property type="entry name" value="tRNA_endonuc-like_dom_sf"/>
</dbReference>
<dbReference type="Gene3D" id="3.40.1350.10">
    <property type="match status" value="1"/>
</dbReference>
<protein>
    <submittedName>
        <fullName evidence="1">Transposase</fullName>
    </submittedName>
</protein>
<evidence type="ECO:0000313" key="1">
    <source>
        <dbReference type="EMBL" id="KPM68229.1"/>
    </source>
</evidence>
<dbReference type="AlphaFoldDB" id="A0A0P7D1X9"/>
<reference evidence="1 2" key="1">
    <citation type="submission" date="2015-10" db="EMBL/GenBank/DDBJ databases">
        <title>Pseudomonas putida clinical strains.</title>
        <authorList>
            <person name="Molina L."/>
            <person name="Udaondo Z."/>
        </authorList>
    </citation>
    <scope>NUCLEOTIDE SEQUENCE [LARGE SCALE GENOMIC DNA]</scope>
    <source>
        <strain evidence="1 2">HB13667</strain>
    </source>
</reference>
<proteinExistence type="predicted"/>
<comment type="caution">
    <text evidence="1">The sequence shown here is derived from an EMBL/GenBank/DDBJ whole genome shotgun (WGS) entry which is preliminary data.</text>
</comment>
<accession>A0A0P7D1X9</accession>
<dbReference type="InterPro" id="IPR011335">
    <property type="entry name" value="Restrct_endonuc-II-like"/>
</dbReference>
<dbReference type="EMBL" id="LKKS01000022">
    <property type="protein sequence ID" value="KPM68229.1"/>
    <property type="molecule type" value="Genomic_DNA"/>
</dbReference>
<dbReference type="GO" id="GO:0003676">
    <property type="term" value="F:nucleic acid binding"/>
    <property type="evidence" value="ECO:0007669"/>
    <property type="project" value="InterPro"/>
</dbReference>
<evidence type="ECO:0000313" key="2">
    <source>
        <dbReference type="Proteomes" id="UP000050437"/>
    </source>
</evidence>
<name>A0A0P7D1X9_PSEPU</name>
<dbReference type="SUPFAM" id="SSF52980">
    <property type="entry name" value="Restriction endonuclease-like"/>
    <property type="match status" value="1"/>
</dbReference>